<evidence type="ECO:0000256" key="1">
    <source>
        <dbReference type="ARBA" id="ARBA00009902"/>
    </source>
</evidence>
<dbReference type="Pfam" id="PF00251">
    <property type="entry name" value="Glyco_hydro_32N"/>
    <property type="match status" value="1"/>
</dbReference>
<dbReference type="Gene3D" id="2.115.10.20">
    <property type="entry name" value="Glycosyl hydrolase domain, family 43"/>
    <property type="match status" value="1"/>
</dbReference>
<accession>A0A644ZNX8</accession>
<evidence type="ECO:0000259" key="6">
    <source>
        <dbReference type="Pfam" id="PF08244"/>
    </source>
</evidence>
<dbReference type="Gene3D" id="2.60.120.560">
    <property type="entry name" value="Exo-inulinase, domain 1"/>
    <property type="match status" value="1"/>
</dbReference>
<dbReference type="AlphaFoldDB" id="A0A644ZNX8"/>
<protein>
    <recommendedName>
        <fullName evidence="2">beta-fructofuranosidase</fullName>
        <ecNumber evidence="2">3.2.1.26</ecNumber>
    </recommendedName>
</protein>
<comment type="similarity">
    <text evidence="1">Belongs to the glycosyl hydrolase 32 family.</text>
</comment>
<dbReference type="SMART" id="SM00640">
    <property type="entry name" value="Glyco_32"/>
    <property type="match status" value="1"/>
</dbReference>
<feature type="domain" description="Glycosyl hydrolase family 32 N-terminal" evidence="5">
    <location>
        <begin position="22"/>
        <end position="303"/>
    </location>
</feature>
<keyword evidence="3 7" id="KW-0378">Hydrolase</keyword>
<evidence type="ECO:0000256" key="2">
    <source>
        <dbReference type="ARBA" id="ARBA00012758"/>
    </source>
</evidence>
<dbReference type="InterPro" id="IPR013148">
    <property type="entry name" value="Glyco_hydro_32_N"/>
</dbReference>
<dbReference type="EMBL" id="VSSQ01009409">
    <property type="protein sequence ID" value="MPM41541.1"/>
    <property type="molecule type" value="Genomic_DNA"/>
</dbReference>
<dbReference type="EC" id="3.2.1.26" evidence="2"/>
<reference evidence="7" key="1">
    <citation type="submission" date="2019-08" db="EMBL/GenBank/DDBJ databases">
        <authorList>
            <person name="Kucharzyk K."/>
            <person name="Murdoch R.W."/>
            <person name="Higgins S."/>
            <person name="Loffler F."/>
        </authorList>
    </citation>
    <scope>NUCLEOTIDE SEQUENCE</scope>
</reference>
<feature type="domain" description="Glycosyl hydrolase family 32 C-terminal" evidence="6">
    <location>
        <begin position="337"/>
        <end position="474"/>
    </location>
</feature>
<dbReference type="GO" id="GO:0005975">
    <property type="term" value="P:carbohydrate metabolic process"/>
    <property type="evidence" value="ECO:0007669"/>
    <property type="project" value="InterPro"/>
</dbReference>
<dbReference type="InterPro" id="IPR013320">
    <property type="entry name" value="ConA-like_dom_sf"/>
</dbReference>
<organism evidence="7">
    <name type="scientific">bioreactor metagenome</name>
    <dbReference type="NCBI Taxonomy" id="1076179"/>
    <lineage>
        <taxon>unclassified sequences</taxon>
        <taxon>metagenomes</taxon>
        <taxon>ecological metagenomes</taxon>
    </lineage>
</organism>
<proteinExistence type="inferred from homology"/>
<name>A0A644ZNX8_9ZZZZ</name>
<comment type="caution">
    <text evidence="7">The sequence shown here is derived from an EMBL/GenBank/DDBJ whole genome shotgun (WGS) entry which is preliminary data.</text>
</comment>
<dbReference type="InterPro" id="IPR051214">
    <property type="entry name" value="GH32_Enzymes"/>
</dbReference>
<dbReference type="SUPFAM" id="SSF49899">
    <property type="entry name" value="Concanavalin A-like lectins/glucanases"/>
    <property type="match status" value="1"/>
</dbReference>
<dbReference type="SUPFAM" id="SSF75005">
    <property type="entry name" value="Arabinanase/levansucrase/invertase"/>
    <property type="match status" value="1"/>
</dbReference>
<dbReference type="CDD" id="cd08996">
    <property type="entry name" value="GH32_FFase"/>
    <property type="match status" value="1"/>
</dbReference>
<evidence type="ECO:0000313" key="7">
    <source>
        <dbReference type="EMBL" id="MPM41541.1"/>
    </source>
</evidence>
<gene>
    <name evidence="7" type="primary">sacC_4</name>
    <name evidence="7" type="ORF">SDC9_88196</name>
</gene>
<evidence type="ECO:0000256" key="4">
    <source>
        <dbReference type="ARBA" id="ARBA00023295"/>
    </source>
</evidence>
<dbReference type="GO" id="GO:0004564">
    <property type="term" value="F:beta-fructofuranosidase activity"/>
    <property type="evidence" value="ECO:0007669"/>
    <property type="project" value="UniProtKB-EC"/>
</dbReference>
<dbReference type="InterPro" id="IPR013189">
    <property type="entry name" value="Glyco_hydro_32_C"/>
</dbReference>
<dbReference type="Pfam" id="PF08244">
    <property type="entry name" value="Glyco_hydro_32C"/>
    <property type="match status" value="1"/>
</dbReference>
<dbReference type="InterPro" id="IPR023296">
    <property type="entry name" value="Glyco_hydro_beta-prop_sf"/>
</dbReference>
<dbReference type="PANTHER" id="PTHR43101:SF1">
    <property type="entry name" value="BETA-FRUCTOSIDASE"/>
    <property type="match status" value="1"/>
</dbReference>
<keyword evidence="4 7" id="KW-0326">Glycosidase</keyword>
<dbReference type="InterPro" id="IPR001362">
    <property type="entry name" value="Glyco_hydro_32"/>
</dbReference>
<dbReference type="PANTHER" id="PTHR43101">
    <property type="entry name" value="BETA-FRUCTOSIDASE"/>
    <property type="match status" value="1"/>
</dbReference>
<evidence type="ECO:0000256" key="3">
    <source>
        <dbReference type="ARBA" id="ARBA00022801"/>
    </source>
</evidence>
<evidence type="ECO:0000259" key="5">
    <source>
        <dbReference type="Pfam" id="PF00251"/>
    </source>
</evidence>
<sequence length="501" mass="57556">MSEVNHWIPVWHFWAPESRHYPFDPNGCIFWNGRYHVFYLFQDKSVASGDCCWGHASSADLINWDFHPAALICDMPGEKAMFSGCALLDRAGRPTLVYHSVGQGTCVAFPEDDNLIRWRKSEHNPVIREPKEQDPEFAVYHVFDPHVWLEKDCYYAILGARAKPYVEYDTAYLFRSHDLTHWKYCRPFYQATDHFCARYDDCACPDFFRIGDSWVLLCISHTRGARYYVGDYIEHTFVPRSHHWLNFPGGNMFAPETLCDAAGRRIAWFWLLPRFPQKQSVLSMPQIWSLPHELKMAEDGSALLHFVPKEFACLCETPFAPLEHFPVAGERVLFPYRSQSCKIEVDVTILAGSVTFEVLADAEGKEALLLRLDAEQNLLSLDHSRAGVSQSRSPYFVNLGAPEKEEDLCQKVPWYGDKDGRFRFDIYLDHCVVELFSSDGRCTATQLVYNYSECNRIACQVAPEAKVCFHSLKVCPMKAANRTAPRPESWTTCIGVKRPVN</sequence>